<dbReference type="Gene3D" id="1.10.1740.10">
    <property type="match status" value="1"/>
</dbReference>
<dbReference type="InterPro" id="IPR013324">
    <property type="entry name" value="RNA_pol_sigma_r3/r4-like"/>
</dbReference>
<dbReference type="PANTHER" id="PTHR43133">
    <property type="entry name" value="RNA POLYMERASE ECF-TYPE SIGMA FACTO"/>
    <property type="match status" value="1"/>
</dbReference>
<dbReference type="SUPFAM" id="SSF88946">
    <property type="entry name" value="Sigma2 domain of RNA polymerase sigma factors"/>
    <property type="match status" value="1"/>
</dbReference>
<dbReference type="RefSeq" id="WP_255903008.1">
    <property type="nucleotide sequence ID" value="NZ_JAFMZO010000003.1"/>
</dbReference>
<evidence type="ECO:0000259" key="5">
    <source>
        <dbReference type="Pfam" id="PF04542"/>
    </source>
</evidence>
<dbReference type="InterPro" id="IPR007627">
    <property type="entry name" value="RNA_pol_sigma70_r2"/>
</dbReference>
<dbReference type="PANTHER" id="PTHR43133:SF51">
    <property type="entry name" value="RNA POLYMERASE SIGMA FACTOR"/>
    <property type="match status" value="1"/>
</dbReference>
<dbReference type="Pfam" id="PF04542">
    <property type="entry name" value="Sigma70_r2"/>
    <property type="match status" value="1"/>
</dbReference>
<proteinExistence type="inferred from homology"/>
<sequence length="224" mass="26233">MDAANQLDNVPLTDEEIVARIIEGEHYLYEGLMRKYNTRLYRIAISIIDDDMEAEDIMQTAYINAFLNLSSFQNKSAFSTWLTRILINESLLQKKRKIRGLKILADQTARDSHNETPLKKFMNKELKLILEKAVSSLPEKYRLVFVMREVQELSTSETMEVLNLGESNVKIRLTRAKEMLRNELSSYYKTNQLFEFNLVRCDRIAEFVMSRIKEESANPHSRQI</sequence>
<dbReference type="InterPro" id="IPR036388">
    <property type="entry name" value="WH-like_DNA-bd_sf"/>
</dbReference>
<dbReference type="CDD" id="cd06171">
    <property type="entry name" value="Sigma70_r4"/>
    <property type="match status" value="1"/>
</dbReference>
<accession>A0ABW4ZKX1</accession>
<keyword evidence="3" id="KW-0731">Sigma factor</keyword>
<gene>
    <name evidence="7" type="ORF">ACFSJU_10075</name>
</gene>
<keyword evidence="4" id="KW-0804">Transcription</keyword>
<evidence type="ECO:0000256" key="1">
    <source>
        <dbReference type="ARBA" id="ARBA00010641"/>
    </source>
</evidence>
<dbReference type="InterPro" id="IPR013249">
    <property type="entry name" value="RNA_pol_sigma70_r4_t2"/>
</dbReference>
<evidence type="ECO:0000313" key="7">
    <source>
        <dbReference type="EMBL" id="MFD2162738.1"/>
    </source>
</evidence>
<dbReference type="InterPro" id="IPR039425">
    <property type="entry name" value="RNA_pol_sigma-70-like"/>
</dbReference>
<feature type="domain" description="RNA polymerase sigma factor 70 region 4 type 2" evidence="6">
    <location>
        <begin position="129"/>
        <end position="180"/>
    </location>
</feature>
<comment type="similarity">
    <text evidence="1">Belongs to the sigma-70 factor family. ECF subfamily.</text>
</comment>
<reference evidence="8" key="1">
    <citation type="journal article" date="2019" name="Int. J. Syst. Evol. Microbiol.">
        <title>The Global Catalogue of Microorganisms (GCM) 10K type strain sequencing project: providing services to taxonomists for standard genome sequencing and annotation.</title>
        <authorList>
            <consortium name="The Broad Institute Genomics Platform"/>
            <consortium name="The Broad Institute Genome Sequencing Center for Infectious Disease"/>
            <person name="Wu L."/>
            <person name="Ma J."/>
        </authorList>
    </citation>
    <scope>NUCLEOTIDE SEQUENCE [LARGE SCALE GENOMIC DNA]</scope>
    <source>
        <strain evidence="8">KCTC 42217</strain>
    </source>
</reference>
<dbReference type="NCBIfam" id="NF008888">
    <property type="entry name" value="PRK11922.1"/>
    <property type="match status" value="1"/>
</dbReference>
<evidence type="ECO:0000256" key="4">
    <source>
        <dbReference type="ARBA" id="ARBA00023163"/>
    </source>
</evidence>
<dbReference type="SUPFAM" id="SSF88659">
    <property type="entry name" value="Sigma3 and sigma4 domains of RNA polymerase sigma factors"/>
    <property type="match status" value="1"/>
</dbReference>
<dbReference type="InterPro" id="IPR014284">
    <property type="entry name" value="RNA_pol_sigma-70_dom"/>
</dbReference>
<organism evidence="7 8">
    <name type="scientific">Paradesertivirga mongoliensis</name>
    <dbReference type="NCBI Taxonomy" id="2100740"/>
    <lineage>
        <taxon>Bacteria</taxon>
        <taxon>Pseudomonadati</taxon>
        <taxon>Bacteroidota</taxon>
        <taxon>Sphingobacteriia</taxon>
        <taxon>Sphingobacteriales</taxon>
        <taxon>Sphingobacteriaceae</taxon>
        <taxon>Paradesertivirga</taxon>
    </lineage>
</organism>
<dbReference type="NCBIfam" id="TIGR02937">
    <property type="entry name" value="sigma70-ECF"/>
    <property type="match status" value="1"/>
</dbReference>
<evidence type="ECO:0000256" key="2">
    <source>
        <dbReference type="ARBA" id="ARBA00023015"/>
    </source>
</evidence>
<keyword evidence="2" id="KW-0805">Transcription regulation</keyword>
<dbReference type="Pfam" id="PF08281">
    <property type="entry name" value="Sigma70_r4_2"/>
    <property type="match status" value="1"/>
</dbReference>
<comment type="caution">
    <text evidence="7">The sequence shown here is derived from an EMBL/GenBank/DDBJ whole genome shotgun (WGS) entry which is preliminary data.</text>
</comment>
<evidence type="ECO:0000313" key="8">
    <source>
        <dbReference type="Proteomes" id="UP001597387"/>
    </source>
</evidence>
<dbReference type="InterPro" id="IPR013325">
    <property type="entry name" value="RNA_pol_sigma_r2"/>
</dbReference>
<feature type="domain" description="RNA polymerase sigma-70 region 2" evidence="5">
    <location>
        <begin position="32"/>
        <end position="91"/>
    </location>
</feature>
<protein>
    <submittedName>
        <fullName evidence="7">RNA polymerase sigma factor</fullName>
    </submittedName>
</protein>
<evidence type="ECO:0000256" key="3">
    <source>
        <dbReference type="ARBA" id="ARBA00023082"/>
    </source>
</evidence>
<dbReference type="Gene3D" id="1.10.10.10">
    <property type="entry name" value="Winged helix-like DNA-binding domain superfamily/Winged helix DNA-binding domain"/>
    <property type="match status" value="1"/>
</dbReference>
<name>A0ABW4ZKX1_9SPHI</name>
<dbReference type="Proteomes" id="UP001597387">
    <property type="component" value="Unassembled WGS sequence"/>
</dbReference>
<keyword evidence="8" id="KW-1185">Reference proteome</keyword>
<dbReference type="EMBL" id="JBHUHZ010000001">
    <property type="protein sequence ID" value="MFD2162738.1"/>
    <property type="molecule type" value="Genomic_DNA"/>
</dbReference>
<evidence type="ECO:0000259" key="6">
    <source>
        <dbReference type="Pfam" id="PF08281"/>
    </source>
</evidence>